<proteinExistence type="predicted"/>
<dbReference type="OrthoDB" id="7958481at2"/>
<evidence type="ECO:0000259" key="1">
    <source>
        <dbReference type="Pfam" id="PF00561"/>
    </source>
</evidence>
<dbReference type="PANTHER" id="PTHR43433:SF5">
    <property type="entry name" value="AB HYDROLASE-1 DOMAIN-CONTAINING PROTEIN"/>
    <property type="match status" value="1"/>
</dbReference>
<dbReference type="RefSeq" id="WP_106538324.1">
    <property type="nucleotide sequence ID" value="NZ_PYGE01000012.1"/>
</dbReference>
<dbReference type="Pfam" id="PF00561">
    <property type="entry name" value="Abhydrolase_1"/>
    <property type="match status" value="1"/>
</dbReference>
<dbReference type="SUPFAM" id="SSF53474">
    <property type="entry name" value="alpha/beta-Hydrolases"/>
    <property type="match status" value="1"/>
</dbReference>
<dbReference type="Proteomes" id="UP000243528">
    <property type="component" value="Unassembled WGS sequence"/>
</dbReference>
<dbReference type="EMBL" id="PYGE01000012">
    <property type="protein sequence ID" value="PSL01861.1"/>
    <property type="molecule type" value="Genomic_DNA"/>
</dbReference>
<feature type="domain" description="AB hydrolase-1" evidence="1">
    <location>
        <begin position="36"/>
        <end position="277"/>
    </location>
</feature>
<keyword evidence="3" id="KW-1185">Reference proteome</keyword>
<reference evidence="2 3" key="1">
    <citation type="submission" date="2018-03" db="EMBL/GenBank/DDBJ databases">
        <title>Genomic Encyclopedia of Archaeal and Bacterial Type Strains, Phase II (KMG-II): from individual species to whole genera.</title>
        <authorList>
            <person name="Goeker M."/>
        </authorList>
    </citation>
    <scope>NUCLEOTIDE SEQUENCE [LARGE SCALE GENOMIC DNA]</scope>
    <source>
        <strain evidence="2 3">DSM 45211</strain>
    </source>
</reference>
<accession>A0A2P8DXB4</accession>
<dbReference type="InterPro" id="IPR050471">
    <property type="entry name" value="AB_hydrolase"/>
</dbReference>
<sequence>MTEPTTSADIPRSDETLLPSGDATLCAQAFGTPSHPPILLVAGAAASMDWWEDELCERLAAGGRYVVRYDNRDTGRSTSYPPGAPGYSGTDLVTDALAVLDGFGITAAHVAGVSMGGGIAQHLAVLHPQRVAGLTLMSTTPDGPHGPDAPELPPMEPRISAAFTDDAPEPDWSDRAAAVEHLVQSERPFAGSVPYDDDRARTIAGRMYDRTTDIVACQTNHWILEGGEPVRHRLAEITAPTLVMHGTDDPLLPFPHGEALAREIPGARLVALPGVGHQMPPQQLWDLVVDAVLNHTAPPR</sequence>
<dbReference type="AlphaFoldDB" id="A0A2P8DXB4"/>
<evidence type="ECO:0000313" key="3">
    <source>
        <dbReference type="Proteomes" id="UP000243528"/>
    </source>
</evidence>
<dbReference type="PANTHER" id="PTHR43433">
    <property type="entry name" value="HYDROLASE, ALPHA/BETA FOLD FAMILY PROTEIN"/>
    <property type="match status" value="1"/>
</dbReference>
<comment type="caution">
    <text evidence="2">The sequence shown here is derived from an EMBL/GenBank/DDBJ whole genome shotgun (WGS) entry which is preliminary data.</text>
</comment>
<dbReference type="InterPro" id="IPR000073">
    <property type="entry name" value="AB_hydrolase_1"/>
</dbReference>
<evidence type="ECO:0000313" key="2">
    <source>
        <dbReference type="EMBL" id="PSL01861.1"/>
    </source>
</evidence>
<dbReference type="InterPro" id="IPR029058">
    <property type="entry name" value="AB_hydrolase_fold"/>
</dbReference>
<dbReference type="Gene3D" id="3.40.50.1820">
    <property type="entry name" value="alpha/beta hydrolase"/>
    <property type="match status" value="1"/>
</dbReference>
<name>A0A2P8DXB4_9ACTN</name>
<organism evidence="2 3">
    <name type="scientific">Haloactinopolyspora alba</name>
    <dbReference type="NCBI Taxonomy" id="648780"/>
    <lineage>
        <taxon>Bacteria</taxon>
        <taxon>Bacillati</taxon>
        <taxon>Actinomycetota</taxon>
        <taxon>Actinomycetes</taxon>
        <taxon>Jiangellales</taxon>
        <taxon>Jiangellaceae</taxon>
        <taxon>Haloactinopolyspora</taxon>
    </lineage>
</organism>
<dbReference type="GO" id="GO:0004806">
    <property type="term" value="F:triacylglycerol lipase activity"/>
    <property type="evidence" value="ECO:0007669"/>
    <property type="project" value="TreeGrafter"/>
</dbReference>
<gene>
    <name evidence="2" type="ORF">CLV30_112100</name>
</gene>
<protein>
    <submittedName>
        <fullName evidence="2">Pimeloyl-ACP methyl ester carboxylesterase</fullName>
    </submittedName>
</protein>
<dbReference type="GO" id="GO:0046503">
    <property type="term" value="P:glycerolipid catabolic process"/>
    <property type="evidence" value="ECO:0007669"/>
    <property type="project" value="TreeGrafter"/>
</dbReference>